<dbReference type="GO" id="GO:0031640">
    <property type="term" value="P:killing of cells of another organism"/>
    <property type="evidence" value="ECO:0007669"/>
    <property type="project" value="UniProtKB-KW"/>
</dbReference>
<comment type="similarity">
    <text evidence="2">Belongs to the DEFL family.</text>
</comment>
<dbReference type="Proteomes" id="UP000504610">
    <property type="component" value="Chromosome 7"/>
</dbReference>
<keyword evidence="3" id="KW-0964">Secreted</keyword>
<dbReference type="GeneID" id="108816869"/>
<dbReference type="GO" id="GO:0005576">
    <property type="term" value="C:extracellular region"/>
    <property type="evidence" value="ECO:0007669"/>
    <property type="project" value="UniProtKB-SubCell"/>
</dbReference>
<protein>
    <submittedName>
        <fullName evidence="10">Defensin-like protein 22 isoform X1</fullName>
    </submittedName>
</protein>
<proteinExistence type="inferred from homology"/>
<dbReference type="PANTHER" id="PTHR34453:SF7">
    <property type="entry name" value="DEFENSIN-LIKE PROTEIN 22-RELATED"/>
    <property type="match status" value="1"/>
</dbReference>
<feature type="signal peptide" evidence="8">
    <location>
        <begin position="1"/>
        <end position="24"/>
    </location>
</feature>
<dbReference type="InterPro" id="IPR022618">
    <property type="entry name" value="Defensin-like_20-28"/>
</dbReference>
<evidence type="ECO:0000256" key="4">
    <source>
        <dbReference type="ARBA" id="ARBA00022529"/>
    </source>
</evidence>
<sequence length="81" mass="8620">MASAKFFSFALLLVLVLALADVEGYGIEGSGSLCCNTHPKFGKCNPSNDKERCNSWCLDGCDNGKGGYCKPTNGGQCHCYC</sequence>
<dbReference type="OrthoDB" id="1043633at2759"/>
<dbReference type="GO" id="GO:0050832">
    <property type="term" value="P:defense response to fungus"/>
    <property type="evidence" value="ECO:0007669"/>
    <property type="project" value="UniProtKB-KW"/>
</dbReference>
<keyword evidence="5" id="KW-0295">Fungicide</keyword>
<evidence type="ECO:0000313" key="10">
    <source>
        <dbReference type="RefSeq" id="XP_018444932.1"/>
    </source>
</evidence>
<evidence type="ECO:0000256" key="8">
    <source>
        <dbReference type="SAM" id="SignalP"/>
    </source>
</evidence>
<keyword evidence="9" id="KW-1185">Reference proteome</keyword>
<evidence type="ECO:0000256" key="6">
    <source>
        <dbReference type="ARBA" id="ARBA00022729"/>
    </source>
</evidence>
<feature type="chain" id="PRO_5026983222" evidence="8">
    <location>
        <begin position="25"/>
        <end position="81"/>
    </location>
</feature>
<evidence type="ECO:0000256" key="7">
    <source>
        <dbReference type="ARBA" id="ARBA00022821"/>
    </source>
</evidence>
<keyword evidence="4" id="KW-0929">Antimicrobial</keyword>
<evidence type="ECO:0000256" key="5">
    <source>
        <dbReference type="ARBA" id="ARBA00022577"/>
    </source>
</evidence>
<dbReference type="RefSeq" id="XP_018444932.1">
    <property type="nucleotide sequence ID" value="XM_018589430.2"/>
</dbReference>
<dbReference type="AlphaFoldDB" id="A0A6J0KAD5"/>
<evidence type="ECO:0000256" key="1">
    <source>
        <dbReference type="ARBA" id="ARBA00004613"/>
    </source>
</evidence>
<evidence type="ECO:0000313" key="9">
    <source>
        <dbReference type="Proteomes" id="UP000504610"/>
    </source>
</evidence>
<keyword evidence="6 8" id="KW-0732">Signal</keyword>
<keyword evidence="7" id="KW-0611">Plant defense</keyword>
<comment type="subcellular location">
    <subcellularLocation>
        <location evidence="1">Secreted</location>
    </subcellularLocation>
</comment>
<gene>
    <name evidence="10" type="primary">LOC108816869</name>
</gene>
<evidence type="ECO:0000256" key="2">
    <source>
        <dbReference type="ARBA" id="ARBA00006722"/>
    </source>
</evidence>
<evidence type="ECO:0000256" key="3">
    <source>
        <dbReference type="ARBA" id="ARBA00022525"/>
    </source>
</evidence>
<accession>A0A6J0KAD5</accession>
<reference evidence="9" key="1">
    <citation type="journal article" date="2019" name="Database">
        <title>The radish genome database (RadishGD): an integrated information resource for radish genomics.</title>
        <authorList>
            <person name="Yu H.J."/>
            <person name="Baek S."/>
            <person name="Lee Y.J."/>
            <person name="Cho A."/>
            <person name="Mun J.H."/>
        </authorList>
    </citation>
    <scope>NUCLEOTIDE SEQUENCE [LARGE SCALE GENOMIC DNA]</scope>
    <source>
        <strain evidence="9">cv. WK10039</strain>
    </source>
</reference>
<name>A0A6J0KAD5_RAPSA</name>
<organism evidence="9 10">
    <name type="scientific">Raphanus sativus</name>
    <name type="common">Radish</name>
    <name type="synonym">Raphanus raphanistrum var. sativus</name>
    <dbReference type="NCBI Taxonomy" id="3726"/>
    <lineage>
        <taxon>Eukaryota</taxon>
        <taxon>Viridiplantae</taxon>
        <taxon>Streptophyta</taxon>
        <taxon>Embryophyta</taxon>
        <taxon>Tracheophyta</taxon>
        <taxon>Spermatophyta</taxon>
        <taxon>Magnoliopsida</taxon>
        <taxon>eudicotyledons</taxon>
        <taxon>Gunneridae</taxon>
        <taxon>Pentapetalae</taxon>
        <taxon>rosids</taxon>
        <taxon>malvids</taxon>
        <taxon>Brassicales</taxon>
        <taxon>Brassicaceae</taxon>
        <taxon>Brassiceae</taxon>
        <taxon>Raphanus</taxon>
    </lineage>
</organism>
<dbReference type="Pfam" id="PF10868">
    <property type="entry name" value="Defensin_like"/>
    <property type="match status" value="1"/>
</dbReference>
<dbReference type="PANTHER" id="PTHR34453">
    <property type="entry name" value="DEFENSIN-LIKE (DEFL) FAMILY PROTEIN-RELATED"/>
    <property type="match status" value="1"/>
</dbReference>
<reference evidence="10" key="2">
    <citation type="submission" date="2025-08" db="UniProtKB">
        <authorList>
            <consortium name="RefSeq"/>
        </authorList>
    </citation>
    <scope>IDENTIFICATION</scope>
    <source>
        <tissue evidence="10">Leaf</tissue>
    </source>
</reference>